<dbReference type="GO" id="GO:0005524">
    <property type="term" value="F:ATP binding"/>
    <property type="evidence" value="ECO:0007669"/>
    <property type="project" value="UniProtKB-KW"/>
</dbReference>
<evidence type="ECO:0000256" key="3">
    <source>
        <dbReference type="ARBA" id="ARBA00022695"/>
    </source>
</evidence>
<dbReference type="GO" id="GO:0003968">
    <property type="term" value="F:RNA-directed RNA polymerase activity"/>
    <property type="evidence" value="ECO:0007669"/>
    <property type="project" value="UniProtKB-KW"/>
</dbReference>
<dbReference type="PANTHER" id="PTHR18934">
    <property type="entry name" value="ATP-DEPENDENT RNA HELICASE"/>
    <property type="match status" value="1"/>
</dbReference>
<evidence type="ECO:0000256" key="8">
    <source>
        <dbReference type="ARBA" id="ARBA00022953"/>
    </source>
</evidence>
<dbReference type="InterPro" id="IPR014001">
    <property type="entry name" value="Helicase_ATP-bd"/>
</dbReference>
<dbReference type="GO" id="GO:0003723">
    <property type="term" value="F:RNA binding"/>
    <property type="evidence" value="ECO:0007669"/>
    <property type="project" value="InterPro"/>
</dbReference>
<evidence type="ECO:0000256" key="4">
    <source>
        <dbReference type="ARBA" id="ARBA00022741"/>
    </source>
</evidence>
<evidence type="ECO:0000256" key="7">
    <source>
        <dbReference type="ARBA" id="ARBA00022840"/>
    </source>
</evidence>
<dbReference type="GO" id="GO:0006351">
    <property type="term" value="P:DNA-templated transcription"/>
    <property type="evidence" value="ECO:0007669"/>
    <property type="project" value="InterPro"/>
</dbReference>
<dbReference type="GO" id="GO:0004386">
    <property type="term" value="F:helicase activity"/>
    <property type="evidence" value="ECO:0007669"/>
    <property type="project" value="UniProtKB-KW"/>
</dbReference>
<sequence>MVGNKTRKLLPAHLTKVAGTMIMTADVLYGGAVPPTCSTIGVQRSNAVRRKRSMCSLPEARSEEEGFFLANSEQLVDRSLADSKPLFKRPLFSGTAERRGSMYSLRTSTKSQAGRKRAYSSPVSIDTRRWARYLEIANSTPKSEEYWLELGAKLEAEHRAPVAIPVMEANEDPPFLPLVPTKGVGLPLSEETEVGGDSNCWQCLFQYDLGENVTIPLSMIQMTMAADPDEVPGRRCTCGCDPDAPWKIQLKVSFNGKVLHFADPIFHPMRPEKTALYEGGPPLPEYQLREGNIWLADVLAAVDPTTDVGLTTAVVLGTIGDVEPTLDVVASNHFAAVSASANTDGYEQRYVFTETGSGWCATDFMEVCLPFAKSLDEHFGSLKGLLRVHASLWNEICSAWGGTQKHVELVGEGLPGSFLEEEVSTLYDVPARSVGPHKRVYPEDFVLVTHPDHIAKLAPSWGGQAVETRALSVTSSDFIRLGQDILTKGVYALKDIKSMQQELLLAIKSTMPFVEQSDLIYLVSGTTFHYFIGSLFPDKQVYEVCPVPREDNGVCPEFYLGHYAEYFSSNPSFGHQLGRVYNQWLMTPQSLKTIEWEGEFKYREPPKFHSIMPWAQETWKIQSANVGFKPFDDVVKKTRYVEGERIKAYFSLGSCESVTKETQPLIRWLRSLNVDWHCDPRWVHLFEGCSATSAGFFPHTTGLAEFDWVVHHGGSGTTNTCLAVGVPQTILPQIGDQFIWHKTLRKHQIPVCVEEGIVRAHLFSQRLPPVPDESVDVIDRHKCWIKQANATLVRPFWLSLSCCHDWNQYGYKLLDLVIAHTDEVWVTLFDTSYQRTGVPGEPQLKWVAKECKLSVSPIPGWHGTRVNATYPRHAHGWLGYDVPNEGIDASVEVDEGLLREMADLSRTTKDRSQPTESQRPAVGECPKCNRTRELCFGICSRCLGEACVAHASGGPRPDLRAPVYWSKARRKAPDKSKTGGVHFSGTAVRSQRRYFQLDTRMLDNAPVRSVARALLDRVKDWSDTKWIEAYWAYTNSWPPHYQPQTNTEDAIAEMLDLYGSVQIQGLAEDVVAALGSVLSVSSNYSLCKRLLSLNMLTGVGRGVARAKWHVLVDALRHFSDFAAKLNIRVMPKFIESALPELPLANCTSLVSWKRGLATPLRTRAASSRWMEEVNSSGSRLMVHFFSQKLPALGHAFGVFHAVVQFDGQFYELQQVAGEITHINDTRWQPEATPERPLVKTVVVSDDVVGAFDLRRIRREFGGLDYKVLGDNCLVFANFVVYSLTGKVIPWRHFGVFGQDITTEVTTLARKWVTSYVFTDEQERRVSIETMKFSCQDVFGKSKKVLARHKTYAGPPRAVKDYGLDALRRVDATIAAYNQLESEDESWSSDMLIELAILGYKRFGLSSHIVSQALFKVRMNNMPQRRRRVNLMIALGSTLRKLHTTRLVGDIQDVINQSSKLRMPLRLTRKPAWAPLVNISVPRHWFKDKERLVEVKHDPENLTVGNKKIVRLDLPQIAQRYEHYFEGVKFPDLGFRFIRPGEYEIGVKVPLRKGLPKMDKLTQDLVDDLQKMHPFELGVFSLRFGTEEMAEKVTDRYFTGTFDAGKLIPEHEQEELAEAIFQNNHKRYANAQLLNPEEVWRKWHKNYSAGFPFRFNEKGNAKRQALIDAAGGREAFLAAVRKYIASPEAFPTVSHAFIKDEVLPKSYIEREKIRTIIAQDPLNYYAEMAVSGFHAKQMDPTSFSAVGVSPAHGELSALAEKHLAYKHHFAMDVTALDSTAAIDAIETIKKLRCKGFQNHPQRDNIYSMIDACYSNLQSSWIIDIHTGRARFKKQGFTTGHANTTGDNTDYMHVMMLYAWHKTTGRPYSEFYDEVKFSSFSDDNFWSTNLDKSVFSAKTISDFWLSRGVQVRIEGESDDLSNLSFLAKRFSFDPAHLEEVRRYAKRDAKVAIVHDTERLLQKFSDYKKKNTLGYRWEKLVALQSNCAHHRDIYDKVSEYLDALERNMTRRQFMRKFMRQHPRKSYEDVMELMYSPKNNKSGLIVSSIEDTLSHRIQLWWDTMRVDIMAYDGAVNSYSRVLQQFTGLLEIGGLNVEDPGVFLRQPGEMPTDKEFTLEHHAYLLNGCPASFEQFRSIIQKTPFAAFCNAEGFWATRERFDVSESTANGLRAKVLLLQAIYTIVAWLERSLCTVPVIGPMYKFFCTAKGMTEVMYSRLNALYYMAFGDSSLVLSSMMPKDRYISLKVLAFRVWTSFTSTDLLDFAGDIDQFKGMADAVAKLAQDVSNLVFDLDFSSVVPNPNNGESSNTGVESGWTALDHSHSVKTCLDLIGERKEPLVTGPTGCGKSTDFIVGLAKEFTTVLVACPRRVLVKGSPVAQRRLYAGSTDHLTPGLINFGTAGYFRQILSELPQDSILVLDEFHEMDEDTLWLKETFKHKTICVSATPDFPCSERFSQVRLTASRNAGWVVETEVRDTRAKLEDAWEALITDGLHKKTLVIVPTIRMVQELTRHTTKLASNKRVCELYRGHDRVDSADWYFATSIVDSGITIPNLEMVIDLGWSSGWSSGSFETRPSSHNTMDQRKGRTGRTCDGSYLRLMAAFNDTPWDFTTPFYFNCWEVVSAWLPSAGRPPDRRKGCLGGLPAGYDSLLADSNWSVLIYLTFFYQNRGDVNKTRAAYQAGKKFPDSADVVYVVGQHQNKVFQDLHVVESFLRKYRIDNTGGNVWAPMGTNVYLETFREPVPSHLQDVDY</sequence>
<dbReference type="Gene3D" id="3.40.50.2000">
    <property type="entry name" value="Glycogen Phosphorylase B"/>
    <property type="match status" value="1"/>
</dbReference>
<keyword evidence="5" id="KW-0378">Hydrolase</keyword>
<dbReference type="InterPro" id="IPR043502">
    <property type="entry name" value="DNA/RNA_pol_sf"/>
</dbReference>
<reference evidence="12" key="2">
    <citation type="submission" date="2022-06" db="EMBL/GenBank/DDBJ databases">
        <authorList>
            <person name="Zhong J."/>
            <person name="Zhu J.Z."/>
            <person name="Hu Z."/>
        </authorList>
    </citation>
    <scope>NUCLEOTIDE SEQUENCE</scope>
    <source>
        <strain evidence="12">HNSZ-1</strain>
    </source>
</reference>
<dbReference type="InterPro" id="IPR027417">
    <property type="entry name" value="P-loop_NTPase"/>
</dbReference>
<dbReference type="Pfam" id="PF00680">
    <property type="entry name" value="RdRP_1"/>
    <property type="match status" value="1"/>
</dbReference>
<dbReference type="Gene3D" id="3.40.50.300">
    <property type="entry name" value="P-loop containing nucleotide triphosphate hydrolases"/>
    <property type="match status" value="2"/>
</dbReference>
<dbReference type="InterPro" id="IPR008580">
    <property type="entry name" value="PPPDE_dom"/>
</dbReference>
<keyword evidence="7" id="KW-0067">ATP-binding</keyword>
<evidence type="ECO:0000256" key="5">
    <source>
        <dbReference type="ARBA" id="ARBA00022801"/>
    </source>
</evidence>
<feature type="domain" description="PPPDE" evidence="11">
    <location>
        <begin position="1178"/>
        <end position="1301"/>
    </location>
</feature>
<keyword evidence="3" id="KW-0548">Nucleotidyltransferase</keyword>
<proteinExistence type="predicted"/>
<evidence type="ECO:0000259" key="11">
    <source>
        <dbReference type="PROSITE" id="PS51858"/>
    </source>
</evidence>
<keyword evidence="1" id="KW-0696">RNA-directed RNA polymerase</keyword>
<evidence type="ECO:0000256" key="9">
    <source>
        <dbReference type="SAM" id="MobiDB-lite"/>
    </source>
</evidence>
<dbReference type="InterPro" id="IPR001205">
    <property type="entry name" value="RNA-dir_pol_C"/>
</dbReference>
<dbReference type="PROSITE" id="PS51192">
    <property type="entry name" value="HELICASE_ATP_BIND_1"/>
    <property type="match status" value="1"/>
</dbReference>
<dbReference type="PROSITE" id="PS51858">
    <property type="entry name" value="PPPDE"/>
    <property type="match status" value="1"/>
</dbReference>
<reference evidence="12" key="1">
    <citation type="journal article" date="2022" name="Front. Cell. Infect. Microbiol.">
        <title>Novel and diverse mycoviruses co-infecting a single strain of the phytopathogenic fungus Alternaria dianthicola.</title>
        <authorList>
            <person name="Zhong J."/>
            <person name="Li P."/>
            <person name="Gao B.D."/>
            <person name="Zhong S.Y."/>
            <person name="Li X.G."/>
            <person name="Hu Z."/>
            <person name="Zhu J.Z."/>
        </authorList>
    </citation>
    <scope>NUCLEOTIDE SEQUENCE</scope>
    <source>
        <strain evidence="12">HNSZ-1</strain>
    </source>
</reference>
<dbReference type="SUPFAM" id="SSF56672">
    <property type="entry name" value="DNA/RNA polymerases"/>
    <property type="match status" value="1"/>
</dbReference>
<dbReference type="EMBL" id="ON843755">
    <property type="protein sequence ID" value="UYZ32447.1"/>
    <property type="molecule type" value="Genomic_RNA"/>
</dbReference>
<feature type="domain" description="Helicase ATP-binding" evidence="10">
    <location>
        <begin position="2323"/>
        <end position="2442"/>
    </location>
</feature>
<dbReference type="SUPFAM" id="SSF53756">
    <property type="entry name" value="UDP-Glycosyltransferase/glycogen phosphorylase"/>
    <property type="match status" value="1"/>
</dbReference>
<keyword evidence="2" id="KW-0808">Transferase</keyword>
<keyword evidence="6" id="KW-0347">Helicase</keyword>
<dbReference type="Pfam" id="PF05903">
    <property type="entry name" value="Peptidase_C97"/>
    <property type="match status" value="1"/>
</dbReference>
<evidence type="ECO:0000256" key="2">
    <source>
        <dbReference type="ARBA" id="ARBA00022679"/>
    </source>
</evidence>
<dbReference type="GO" id="GO:0008233">
    <property type="term" value="F:peptidase activity"/>
    <property type="evidence" value="ECO:0007669"/>
    <property type="project" value="InterPro"/>
</dbReference>
<dbReference type="PANTHER" id="PTHR18934:SF99">
    <property type="entry name" value="ATP-DEPENDENT RNA HELICASE DHX37-RELATED"/>
    <property type="match status" value="1"/>
</dbReference>
<feature type="compositionally biased region" description="Basic and acidic residues" evidence="9">
    <location>
        <begin position="904"/>
        <end position="913"/>
    </location>
</feature>
<keyword evidence="8" id="KW-0693">Viral RNA replication</keyword>
<protein>
    <submittedName>
        <fullName evidence="12">Polyprotein</fullName>
    </submittedName>
</protein>
<dbReference type="SUPFAM" id="SSF52540">
    <property type="entry name" value="P-loop containing nucleoside triphosphate hydrolases"/>
    <property type="match status" value="1"/>
</dbReference>
<feature type="region of interest" description="Disordered" evidence="9">
    <location>
        <begin position="904"/>
        <end position="923"/>
    </location>
</feature>
<keyword evidence="4" id="KW-0547">Nucleotide-binding</keyword>
<organism evidence="12">
    <name type="scientific">Alternaria dianthicola hypovirus 1</name>
    <dbReference type="NCBI Taxonomy" id="2992029"/>
    <lineage>
        <taxon>Viruses</taxon>
        <taxon>Riboviria</taxon>
        <taxon>Orthornavirae</taxon>
        <taxon>Pisuviricota</taxon>
        <taxon>Duplopiviricetes</taxon>
        <taxon>Durnavirales</taxon>
        <taxon>Hypoviridae</taxon>
        <taxon>Hypovirus</taxon>
    </lineage>
</organism>
<evidence type="ECO:0000313" key="12">
    <source>
        <dbReference type="EMBL" id="UYZ32447.1"/>
    </source>
</evidence>
<evidence type="ECO:0000259" key="10">
    <source>
        <dbReference type="PROSITE" id="PS51192"/>
    </source>
</evidence>
<evidence type="ECO:0000256" key="1">
    <source>
        <dbReference type="ARBA" id="ARBA00022484"/>
    </source>
</evidence>
<accession>A0A9E8ADR8</accession>
<evidence type="ECO:0000256" key="6">
    <source>
        <dbReference type="ARBA" id="ARBA00022806"/>
    </source>
</evidence>
<name>A0A9E8ADR8_9VIRU</name>